<evidence type="ECO:0000313" key="1">
    <source>
        <dbReference type="EMBL" id="MBF9070007.1"/>
    </source>
</evidence>
<dbReference type="Proteomes" id="UP000657385">
    <property type="component" value="Unassembled WGS sequence"/>
</dbReference>
<dbReference type="Pfam" id="PF04978">
    <property type="entry name" value="MST"/>
    <property type="match status" value="1"/>
</dbReference>
<dbReference type="InterPro" id="IPR034660">
    <property type="entry name" value="DinB/YfiT-like"/>
</dbReference>
<dbReference type="Gene3D" id="1.20.120.450">
    <property type="entry name" value="dinb family like domain"/>
    <property type="match status" value="1"/>
</dbReference>
<dbReference type="InterPro" id="IPR007061">
    <property type="entry name" value="MST-like"/>
</dbReference>
<dbReference type="SUPFAM" id="SSF109854">
    <property type="entry name" value="DinB/YfiT-like putative metalloenzymes"/>
    <property type="match status" value="1"/>
</dbReference>
<gene>
    <name evidence="1" type="ORF">I2501_18450</name>
</gene>
<comment type="caution">
    <text evidence="1">The sequence shown here is derived from an EMBL/GenBank/DDBJ whole genome shotgun (WGS) entry which is preliminary data.</text>
</comment>
<protein>
    <submittedName>
        <fullName evidence="1">DinB family protein</fullName>
    </submittedName>
</protein>
<organism evidence="1 2">
    <name type="scientific">Streptacidiphilus fuscans</name>
    <dbReference type="NCBI Taxonomy" id="2789292"/>
    <lineage>
        <taxon>Bacteria</taxon>
        <taxon>Bacillati</taxon>
        <taxon>Actinomycetota</taxon>
        <taxon>Actinomycetes</taxon>
        <taxon>Kitasatosporales</taxon>
        <taxon>Streptomycetaceae</taxon>
        <taxon>Streptacidiphilus</taxon>
    </lineage>
</organism>
<dbReference type="AlphaFoldDB" id="A0A931FCR5"/>
<proteinExistence type="predicted"/>
<evidence type="ECO:0000313" key="2">
    <source>
        <dbReference type="Proteomes" id="UP000657385"/>
    </source>
</evidence>
<sequence length="168" mass="18883">MTTTPELPRDEKSILLRSMERHRDAVLWKLDGLDDTQLRRPMVPSGTSLLGLVKHLAAVEYGWFCEPFGIETEPLPFDDNDPEADLRLRDDETTADVLAFYSRARAAANAAVEATGLDAEGRAWFGETVTMRWVLVHMIEETARHAGHVDILRELIDGKTGDHDRADD</sequence>
<reference evidence="1" key="1">
    <citation type="submission" date="2020-11" db="EMBL/GenBank/DDBJ databases">
        <title>Isolation and identification of active actinomycetes.</title>
        <authorList>
            <person name="Yu B."/>
        </authorList>
    </citation>
    <scope>NUCLEOTIDE SEQUENCE</scope>
    <source>
        <strain evidence="1">NEAU-YB345</strain>
    </source>
</reference>
<dbReference type="RefSeq" id="WP_196195183.1">
    <property type="nucleotide sequence ID" value="NZ_JADPRT010000007.1"/>
</dbReference>
<keyword evidence="2" id="KW-1185">Reference proteome</keyword>
<accession>A0A931FCR5</accession>
<name>A0A931FCR5_9ACTN</name>
<dbReference type="EMBL" id="JADPRT010000007">
    <property type="protein sequence ID" value="MBF9070007.1"/>
    <property type="molecule type" value="Genomic_DNA"/>
</dbReference>